<dbReference type="InterPro" id="IPR029058">
    <property type="entry name" value="AB_hydrolase_fold"/>
</dbReference>
<feature type="active site" description="Charge relay system" evidence="2">
    <location>
        <position position="149"/>
    </location>
</feature>
<evidence type="ECO:0000313" key="4">
    <source>
        <dbReference type="EMBL" id="XCM37393.1"/>
    </source>
</evidence>
<dbReference type="InterPro" id="IPR050960">
    <property type="entry name" value="AB_hydrolase_4_sf"/>
</dbReference>
<dbReference type="GO" id="GO:0034338">
    <property type="term" value="F:short-chain carboxylesterase activity"/>
    <property type="evidence" value="ECO:0007669"/>
    <property type="project" value="TreeGrafter"/>
</dbReference>
<dbReference type="AlphaFoldDB" id="A0AAU8JGJ0"/>
<dbReference type="EMBL" id="CP159837">
    <property type="protein sequence ID" value="XCM37393.1"/>
    <property type="molecule type" value="Genomic_DNA"/>
</dbReference>
<dbReference type="PIRSF" id="PIRSF005211">
    <property type="entry name" value="Ab_hydro_YheT"/>
    <property type="match status" value="1"/>
</dbReference>
<dbReference type="PANTHER" id="PTHR10794:SF94">
    <property type="entry name" value="ESTERASE YHET-RELATED"/>
    <property type="match status" value="1"/>
</dbReference>
<evidence type="ECO:0000259" key="3">
    <source>
        <dbReference type="Pfam" id="PF12697"/>
    </source>
</evidence>
<dbReference type="InterPro" id="IPR000073">
    <property type="entry name" value="AB_hydrolase_1"/>
</dbReference>
<organism evidence="4">
    <name type="scientific">Planktothricoides raciborskii GIHE-MW2</name>
    <dbReference type="NCBI Taxonomy" id="2792601"/>
    <lineage>
        <taxon>Bacteria</taxon>
        <taxon>Bacillati</taxon>
        <taxon>Cyanobacteriota</taxon>
        <taxon>Cyanophyceae</taxon>
        <taxon>Oscillatoriophycideae</taxon>
        <taxon>Oscillatoriales</taxon>
        <taxon>Oscillatoriaceae</taxon>
        <taxon>Planktothricoides</taxon>
    </lineage>
</organism>
<sequence length="375" mass="42089">MVYPAYTPPWFLKNGLLMTLYSFFYASQVWEKFTVDPQPPYEEKIFMGAEDVPIFGWVAIPENPRGTIVGTYGITGNLEDQWFLQVLGRKAFARGYAVVLFDWRAHGKTAELSPTLTSDGLYEGEDFVRIAAQAKAIGCPGKFWFTGYSLGGHLALWGLKAGQFLSKAARNLGLRSRDIGGGAVICPNLDSNRSLAYLVNHPLGRYLEQEVAKNLKTMAWEIYGYHPNDIDPAAIERANSIWGFDRELVIPRLGFNSVEEYYDASCPLVHVLPELNKPTLIIYAEDDPMFYPGLVSELKAISEKNSAIDLISTEFGGHLGYFSSKNCQKQAGDVDHWWAWNRMLDWCDSRSDPSGNRQTLTIPEKSSELVAMQGR</sequence>
<proteinExistence type="inferred from homology"/>
<dbReference type="InterPro" id="IPR012020">
    <property type="entry name" value="ABHD4"/>
</dbReference>
<dbReference type="GO" id="GO:0047372">
    <property type="term" value="F:monoacylglycerol lipase activity"/>
    <property type="evidence" value="ECO:0007669"/>
    <property type="project" value="TreeGrafter"/>
</dbReference>
<comment type="similarity">
    <text evidence="1">Belongs to the AB hydrolase superfamily. AB hydrolase 4 family.</text>
</comment>
<feature type="active site" description="Charge relay system" evidence="2">
    <location>
        <position position="287"/>
    </location>
</feature>
<reference evidence="4" key="1">
    <citation type="submission" date="2024-07" db="EMBL/GenBank/DDBJ databases">
        <authorList>
            <person name="Kim Y.J."/>
            <person name="Jeong J.Y."/>
        </authorList>
    </citation>
    <scope>NUCLEOTIDE SEQUENCE</scope>
    <source>
        <strain evidence="4">GIHE-MW2</strain>
    </source>
</reference>
<accession>A0AAU8JGJ0</accession>
<evidence type="ECO:0000256" key="2">
    <source>
        <dbReference type="PIRSR" id="PIRSR005211-1"/>
    </source>
</evidence>
<keyword evidence="4" id="KW-0378">Hydrolase</keyword>
<feature type="active site" description="Charge relay system" evidence="2">
    <location>
        <position position="318"/>
    </location>
</feature>
<name>A0AAU8JGJ0_9CYAN</name>
<feature type="domain" description="AB hydrolase-1" evidence="3">
    <location>
        <begin position="82"/>
        <end position="321"/>
    </location>
</feature>
<dbReference type="Gene3D" id="3.40.50.1820">
    <property type="entry name" value="alpha/beta hydrolase"/>
    <property type="match status" value="1"/>
</dbReference>
<dbReference type="PANTHER" id="PTHR10794">
    <property type="entry name" value="ABHYDROLASE DOMAIN-CONTAINING PROTEIN"/>
    <property type="match status" value="1"/>
</dbReference>
<protein>
    <submittedName>
        <fullName evidence="4">Alpha/beta fold hydrolase</fullName>
    </submittedName>
</protein>
<dbReference type="SUPFAM" id="SSF53474">
    <property type="entry name" value="alpha/beta-Hydrolases"/>
    <property type="match status" value="1"/>
</dbReference>
<dbReference type="Pfam" id="PF12697">
    <property type="entry name" value="Abhydrolase_6"/>
    <property type="match status" value="1"/>
</dbReference>
<gene>
    <name evidence="4" type="ORF">ABWT76_000149</name>
</gene>
<evidence type="ECO:0000256" key="1">
    <source>
        <dbReference type="ARBA" id="ARBA00010884"/>
    </source>
</evidence>